<accession>A0A1B0DIY4</accession>
<dbReference type="AlphaFoldDB" id="A0A1B0DIY4"/>
<dbReference type="Proteomes" id="UP000092462">
    <property type="component" value="Unassembled WGS sequence"/>
</dbReference>
<keyword evidence="2" id="KW-1185">Reference proteome</keyword>
<evidence type="ECO:0000313" key="1">
    <source>
        <dbReference type="EnsemblMetazoa" id="PPAI008121-PA"/>
    </source>
</evidence>
<dbReference type="CDD" id="cd04020">
    <property type="entry name" value="C2B_SLP_1-2-3-4"/>
    <property type="match status" value="1"/>
</dbReference>
<organism evidence="1 2">
    <name type="scientific">Phlebotomus papatasi</name>
    <name type="common">Sandfly</name>
    <dbReference type="NCBI Taxonomy" id="29031"/>
    <lineage>
        <taxon>Eukaryota</taxon>
        <taxon>Metazoa</taxon>
        <taxon>Ecdysozoa</taxon>
        <taxon>Arthropoda</taxon>
        <taxon>Hexapoda</taxon>
        <taxon>Insecta</taxon>
        <taxon>Pterygota</taxon>
        <taxon>Neoptera</taxon>
        <taxon>Endopterygota</taxon>
        <taxon>Diptera</taxon>
        <taxon>Nematocera</taxon>
        <taxon>Psychodoidea</taxon>
        <taxon>Psychodidae</taxon>
        <taxon>Phlebotomus</taxon>
        <taxon>Phlebotomus</taxon>
    </lineage>
</organism>
<dbReference type="PROSITE" id="PS50004">
    <property type="entry name" value="C2"/>
    <property type="match status" value="1"/>
</dbReference>
<dbReference type="EMBL" id="AJVK01015627">
    <property type="status" value="NOT_ANNOTATED_CDS"/>
    <property type="molecule type" value="Genomic_DNA"/>
</dbReference>
<dbReference type="GO" id="GO:0006887">
    <property type="term" value="P:exocytosis"/>
    <property type="evidence" value="ECO:0007669"/>
    <property type="project" value="TreeGrafter"/>
</dbReference>
<dbReference type="InterPro" id="IPR000008">
    <property type="entry name" value="C2_dom"/>
</dbReference>
<sequence length="205" mass="22859">MSEPFDEPAAYRGDIIVGLKFVPPDSGHNSSGNISLRKFSKSSIKTSTKGALHVLVKEAKNLMPVKANGTCDAFCKSYLLPEKSRSSKRKTDVIKRTVNPVWNHTIVYEDVTLQELSERALELTIWDHDRLASNEFLGGVRFSLGTVRVFIGGNACGKHYGKPVEWMDATGKELSLWQSMLNRPNFWVEGCLVLRSSIDTARNSL</sequence>
<reference evidence="1" key="1">
    <citation type="submission" date="2022-08" db="UniProtKB">
        <authorList>
            <consortium name="EnsemblMetazoa"/>
        </authorList>
    </citation>
    <scope>IDENTIFICATION</scope>
    <source>
        <strain evidence="1">Israel</strain>
    </source>
</reference>
<dbReference type="SUPFAM" id="SSF49562">
    <property type="entry name" value="C2 domain (Calcium/lipid-binding domain, CaLB)"/>
    <property type="match status" value="1"/>
</dbReference>
<dbReference type="PRINTS" id="PR00360">
    <property type="entry name" value="C2DOMAIN"/>
</dbReference>
<dbReference type="EMBL" id="AJVK01015625">
    <property type="status" value="NOT_ANNOTATED_CDS"/>
    <property type="molecule type" value="Genomic_DNA"/>
</dbReference>
<dbReference type="GO" id="GO:0042043">
    <property type="term" value="F:neurexin family protein binding"/>
    <property type="evidence" value="ECO:0007669"/>
    <property type="project" value="TreeGrafter"/>
</dbReference>
<dbReference type="Pfam" id="PF00168">
    <property type="entry name" value="C2"/>
    <property type="match status" value="1"/>
</dbReference>
<dbReference type="SMART" id="SM00239">
    <property type="entry name" value="C2"/>
    <property type="match status" value="1"/>
</dbReference>
<evidence type="ECO:0000313" key="2">
    <source>
        <dbReference type="Proteomes" id="UP000092462"/>
    </source>
</evidence>
<dbReference type="GO" id="GO:0070382">
    <property type="term" value="C:exocytic vesicle"/>
    <property type="evidence" value="ECO:0007669"/>
    <property type="project" value="TreeGrafter"/>
</dbReference>
<dbReference type="PANTHER" id="PTHR45716">
    <property type="entry name" value="BITESIZE, ISOFORM I"/>
    <property type="match status" value="1"/>
</dbReference>
<proteinExistence type="predicted"/>
<dbReference type="VEuPathDB" id="VectorBase:PPAI008121"/>
<dbReference type="InterPro" id="IPR043567">
    <property type="entry name" value="SYTL1-5_C2B"/>
</dbReference>
<name>A0A1B0DIY4_PHLPP</name>
<dbReference type="EnsemblMetazoa" id="PPAI008121-RA">
    <property type="protein sequence ID" value="PPAI008121-PA"/>
    <property type="gene ID" value="PPAI008121"/>
</dbReference>
<dbReference type="EMBL" id="AJVK01015626">
    <property type="status" value="NOT_ANNOTATED_CDS"/>
    <property type="molecule type" value="Genomic_DNA"/>
</dbReference>
<dbReference type="InterPro" id="IPR035892">
    <property type="entry name" value="C2_domain_sf"/>
</dbReference>
<dbReference type="GO" id="GO:0005886">
    <property type="term" value="C:plasma membrane"/>
    <property type="evidence" value="ECO:0007669"/>
    <property type="project" value="TreeGrafter"/>
</dbReference>
<dbReference type="Gene3D" id="2.60.40.150">
    <property type="entry name" value="C2 domain"/>
    <property type="match status" value="1"/>
</dbReference>
<protein>
    <submittedName>
        <fullName evidence="1">Uncharacterized protein</fullName>
    </submittedName>
</protein>
<dbReference type="PANTHER" id="PTHR45716:SF2">
    <property type="entry name" value="BITESIZE, ISOFORM I"/>
    <property type="match status" value="1"/>
</dbReference>